<dbReference type="Pfam" id="PF00581">
    <property type="entry name" value="Rhodanese"/>
    <property type="match status" value="1"/>
</dbReference>
<dbReference type="Proteomes" id="UP000223527">
    <property type="component" value="Unassembled WGS sequence"/>
</dbReference>
<dbReference type="NCBIfam" id="NF004281">
    <property type="entry name" value="PRK05690.1"/>
    <property type="match status" value="1"/>
</dbReference>
<comment type="function">
    <text evidence="6">Catalyzes the adenylation by ATP of the carboxyl group of the C-terminal glycine of sulfur carrier protein MoaD.</text>
</comment>
<evidence type="ECO:0000259" key="13">
    <source>
        <dbReference type="PROSITE" id="PS50206"/>
    </source>
</evidence>
<dbReference type="SUPFAM" id="SSF52821">
    <property type="entry name" value="Rhodanese/Cell cycle control phosphatase"/>
    <property type="match status" value="1"/>
</dbReference>
<dbReference type="PROSITE" id="PS50206">
    <property type="entry name" value="RHODANESE_3"/>
    <property type="match status" value="1"/>
</dbReference>
<dbReference type="SUPFAM" id="SSF69572">
    <property type="entry name" value="Activating enzymes of the ubiquitin-like proteins"/>
    <property type="match status" value="1"/>
</dbReference>
<comment type="similarity">
    <text evidence="1">Belongs to the HesA/MoeB/ThiF family.</text>
</comment>
<dbReference type="FunFam" id="3.40.50.720:FF:000033">
    <property type="entry name" value="Adenylyltransferase and sulfurtransferase MOCS3"/>
    <property type="match status" value="1"/>
</dbReference>
<dbReference type="Pfam" id="PF00899">
    <property type="entry name" value="ThiF"/>
    <property type="match status" value="1"/>
</dbReference>
<dbReference type="PANTHER" id="PTHR10953:SF102">
    <property type="entry name" value="ADENYLYLTRANSFERASE AND SULFURTRANSFERASE MOCS3"/>
    <property type="match status" value="1"/>
</dbReference>
<dbReference type="Gene3D" id="3.40.250.10">
    <property type="entry name" value="Rhodanese-like domain"/>
    <property type="match status" value="1"/>
</dbReference>
<dbReference type="CDD" id="cd00158">
    <property type="entry name" value="RHOD"/>
    <property type="match status" value="1"/>
</dbReference>
<dbReference type="GO" id="GO:0004792">
    <property type="term" value="F:thiosulfate-cyanide sulfurtransferase activity"/>
    <property type="evidence" value="ECO:0007669"/>
    <property type="project" value="TreeGrafter"/>
</dbReference>
<protein>
    <recommendedName>
        <fullName evidence="9">Molybdopterin-synthase adenylyltransferase</fullName>
        <ecNumber evidence="8">2.7.7.80</ecNumber>
    </recommendedName>
    <alternativeName>
        <fullName evidence="12">MoaD protein adenylase</fullName>
    </alternativeName>
    <alternativeName>
        <fullName evidence="10">Molybdopterin-converting factor subunit 1 adenylase</fullName>
    </alternativeName>
    <alternativeName>
        <fullName evidence="11">Sulfur carrier protein MoaD adenylyltransferase</fullName>
    </alternativeName>
</protein>
<evidence type="ECO:0000256" key="8">
    <source>
        <dbReference type="ARBA" id="ARBA00066884"/>
    </source>
</evidence>
<comment type="subunit">
    <text evidence="7">Homodimer. Forms a stable heterotetrameric complex of 2 MoeB and 2 MoaD during adenylation of MoaD.</text>
</comment>
<dbReference type="GO" id="GO:0061605">
    <property type="term" value="F:molybdopterin-synthase adenylyltransferase activity"/>
    <property type="evidence" value="ECO:0007669"/>
    <property type="project" value="UniProtKB-EC"/>
</dbReference>
<evidence type="ECO:0000313" key="15">
    <source>
        <dbReference type="Proteomes" id="UP000223527"/>
    </source>
</evidence>
<name>A0A2C6Z607_9PROT</name>
<comment type="caution">
    <text evidence="14">The sequence shown here is derived from an EMBL/GenBank/DDBJ whole genome shotgun (WGS) entry which is preliminary data.</text>
</comment>
<dbReference type="GO" id="GO:0005524">
    <property type="term" value="F:ATP binding"/>
    <property type="evidence" value="ECO:0007669"/>
    <property type="project" value="UniProtKB-KW"/>
</dbReference>
<comment type="catalytic activity">
    <reaction evidence="5">
        <text>[molybdopterin-synthase sulfur-carrier protein]-C-terminal Gly-Gly + ATP + H(+) = [molybdopterin-synthase sulfur-carrier protein]-C-terminal Gly-Gly-AMP + diphosphate</text>
        <dbReference type="Rhea" id="RHEA:43616"/>
        <dbReference type="Rhea" id="RHEA-COMP:12159"/>
        <dbReference type="Rhea" id="RHEA-COMP:12202"/>
        <dbReference type="ChEBI" id="CHEBI:15378"/>
        <dbReference type="ChEBI" id="CHEBI:30616"/>
        <dbReference type="ChEBI" id="CHEBI:33019"/>
        <dbReference type="ChEBI" id="CHEBI:90618"/>
        <dbReference type="ChEBI" id="CHEBI:90778"/>
        <dbReference type="EC" id="2.7.7.80"/>
    </reaction>
</comment>
<evidence type="ECO:0000313" key="14">
    <source>
        <dbReference type="EMBL" id="PHK93921.1"/>
    </source>
</evidence>
<dbReference type="InterPro" id="IPR001763">
    <property type="entry name" value="Rhodanese-like_dom"/>
</dbReference>
<accession>A0A2C6Z607</accession>
<evidence type="ECO:0000256" key="11">
    <source>
        <dbReference type="ARBA" id="ARBA00075328"/>
    </source>
</evidence>
<keyword evidence="4" id="KW-0067">ATP-binding</keyword>
<dbReference type="GO" id="GO:0008146">
    <property type="term" value="F:sulfotransferase activity"/>
    <property type="evidence" value="ECO:0007669"/>
    <property type="project" value="TreeGrafter"/>
</dbReference>
<dbReference type="EMBL" id="PDNU01000034">
    <property type="protein sequence ID" value="PHK93921.1"/>
    <property type="molecule type" value="Genomic_DNA"/>
</dbReference>
<evidence type="ECO:0000256" key="9">
    <source>
        <dbReference type="ARBA" id="ARBA00073635"/>
    </source>
</evidence>
<dbReference type="CDD" id="cd00757">
    <property type="entry name" value="ThiF_MoeB_HesA_family"/>
    <property type="match status" value="1"/>
</dbReference>
<sequence>MTRSASLPASPAAEPVRALQDCPPLSQEEARRFGRHLILPEFGSEGQRRLKAGSVLLVGVGGLGSPAALYLAAAGVGRIGLVDADRVEETNLQRQVAHGRASLGRPKTESAAARMRDLNPGVSIERHDTFLTAENALDLIGRYDVVIDGTDNFPTRYLVNDACVRLGKPNVFGGVLRFDGQLSVFDARHGPCYRCLFPSPPPVELAPNCAEAGVLGVLPGVIGALQATEAIKLLTGLGAPLIGSMLVYDGLDLSFDRVAIAKDPACPCCSRPPGEIVLKAEAMACAAPAPGRRIAPADLRARLAGGDAPLLLDVRNPPEWAGGIIPGAALLPRAEIEAALAELPDGAAPLPGHPLAGIPRDREVVVYCQGGLRSAAVIRALAAAGHPASRLLDLEGGFSAWDGPVARPVPEAAG</sequence>
<dbReference type="InterPro" id="IPR036873">
    <property type="entry name" value="Rhodanese-like_dom_sf"/>
</dbReference>
<dbReference type="GO" id="GO:0005829">
    <property type="term" value="C:cytosol"/>
    <property type="evidence" value="ECO:0007669"/>
    <property type="project" value="TreeGrafter"/>
</dbReference>
<dbReference type="Gene3D" id="3.40.50.720">
    <property type="entry name" value="NAD(P)-binding Rossmann-like Domain"/>
    <property type="match status" value="1"/>
</dbReference>
<evidence type="ECO:0000256" key="10">
    <source>
        <dbReference type="ARBA" id="ARBA00075110"/>
    </source>
</evidence>
<evidence type="ECO:0000256" key="5">
    <source>
        <dbReference type="ARBA" id="ARBA00052218"/>
    </source>
</evidence>
<dbReference type="GO" id="GO:0008641">
    <property type="term" value="F:ubiquitin-like modifier activating enzyme activity"/>
    <property type="evidence" value="ECO:0007669"/>
    <property type="project" value="InterPro"/>
</dbReference>
<gene>
    <name evidence="14" type="ORF">CR162_15990</name>
</gene>
<evidence type="ECO:0000256" key="6">
    <source>
        <dbReference type="ARBA" id="ARBA00055169"/>
    </source>
</evidence>
<evidence type="ECO:0000256" key="7">
    <source>
        <dbReference type="ARBA" id="ARBA00063809"/>
    </source>
</evidence>
<organism evidence="14 15">
    <name type="scientific">Teichococcus rhizosphaerae</name>
    <dbReference type="NCBI Taxonomy" id="1335062"/>
    <lineage>
        <taxon>Bacteria</taxon>
        <taxon>Pseudomonadati</taxon>
        <taxon>Pseudomonadota</taxon>
        <taxon>Alphaproteobacteria</taxon>
        <taxon>Acetobacterales</taxon>
        <taxon>Roseomonadaceae</taxon>
        <taxon>Roseomonas</taxon>
    </lineage>
</organism>
<evidence type="ECO:0000256" key="2">
    <source>
        <dbReference type="ARBA" id="ARBA00022679"/>
    </source>
</evidence>
<dbReference type="PANTHER" id="PTHR10953">
    <property type="entry name" value="UBIQUITIN-ACTIVATING ENZYME E1"/>
    <property type="match status" value="1"/>
</dbReference>
<dbReference type="AlphaFoldDB" id="A0A2C6Z607"/>
<dbReference type="OrthoDB" id="9804286at2"/>
<dbReference type="EC" id="2.7.7.80" evidence="8"/>
<evidence type="ECO:0000256" key="4">
    <source>
        <dbReference type="ARBA" id="ARBA00022840"/>
    </source>
</evidence>
<keyword evidence="2" id="KW-0808">Transferase</keyword>
<dbReference type="InterPro" id="IPR000594">
    <property type="entry name" value="ThiF_NAD_FAD-bd"/>
</dbReference>
<evidence type="ECO:0000256" key="12">
    <source>
        <dbReference type="ARBA" id="ARBA00078531"/>
    </source>
</evidence>
<dbReference type="SMART" id="SM00450">
    <property type="entry name" value="RHOD"/>
    <property type="match status" value="1"/>
</dbReference>
<keyword evidence="15" id="KW-1185">Reference proteome</keyword>
<feature type="domain" description="Rhodanese" evidence="13">
    <location>
        <begin position="305"/>
        <end position="407"/>
    </location>
</feature>
<proteinExistence type="inferred from homology"/>
<evidence type="ECO:0000256" key="3">
    <source>
        <dbReference type="ARBA" id="ARBA00022741"/>
    </source>
</evidence>
<dbReference type="InterPro" id="IPR045886">
    <property type="entry name" value="ThiF/MoeB/HesA"/>
</dbReference>
<keyword evidence="3" id="KW-0547">Nucleotide-binding</keyword>
<evidence type="ECO:0000256" key="1">
    <source>
        <dbReference type="ARBA" id="ARBA00009919"/>
    </source>
</evidence>
<dbReference type="InterPro" id="IPR035985">
    <property type="entry name" value="Ubiquitin-activating_enz"/>
</dbReference>
<reference evidence="14 15" key="1">
    <citation type="submission" date="2017-10" db="EMBL/GenBank/DDBJ databases">
        <authorList>
            <person name="Banno H."/>
            <person name="Chua N.-H."/>
        </authorList>
    </citation>
    <scope>NUCLEOTIDE SEQUENCE [LARGE SCALE GENOMIC DNA]</scope>
    <source>
        <strain evidence="14 15">YW11</strain>
    </source>
</reference>